<comment type="caution">
    <text evidence="1">The sequence shown here is derived from an EMBL/GenBank/DDBJ whole genome shotgun (WGS) entry which is preliminary data.</text>
</comment>
<protein>
    <submittedName>
        <fullName evidence="1">Alpha/beta-hydrolase</fullName>
    </submittedName>
</protein>
<dbReference type="EMBL" id="MU276851">
    <property type="protein sequence ID" value="KAI0037575.1"/>
    <property type="molecule type" value="Genomic_DNA"/>
</dbReference>
<gene>
    <name evidence="1" type="ORF">FA95DRAFT_1614076</name>
</gene>
<reference evidence="1" key="1">
    <citation type="submission" date="2021-02" db="EMBL/GenBank/DDBJ databases">
        <authorList>
            <consortium name="DOE Joint Genome Institute"/>
            <person name="Ahrendt S."/>
            <person name="Looney B.P."/>
            <person name="Miyauchi S."/>
            <person name="Morin E."/>
            <person name="Drula E."/>
            <person name="Courty P.E."/>
            <person name="Chicoki N."/>
            <person name="Fauchery L."/>
            <person name="Kohler A."/>
            <person name="Kuo A."/>
            <person name="Labutti K."/>
            <person name="Pangilinan J."/>
            <person name="Lipzen A."/>
            <person name="Riley R."/>
            <person name="Andreopoulos W."/>
            <person name="He G."/>
            <person name="Johnson J."/>
            <person name="Barry K.W."/>
            <person name="Grigoriev I.V."/>
            <person name="Nagy L."/>
            <person name="Hibbett D."/>
            <person name="Henrissat B."/>
            <person name="Matheny P.B."/>
            <person name="Labbe J."/>
            <person name="Martin F."/>
        </authorList>
    </citation>
    <scope>NUCLEOTIDE SEQUENCE</scope>
    <source>
        <strain evidence="1">FP105234-sp</strain>
    </source>
</reference>
<feature type="non-terminal residue" evidence="1">
    <location>
        <position position="1"/>
    </location>
</feature>
<evidence type="ECO:0000313" key="2">
    <source>
        <dbReference type="Proteomes" id="UP000814033"/>
    </source>
</evidence>
<sequence>LVGLESNNGVRSFLGVRYAKRPTGWTAPPVAVHSRGTVNATALRPSCAQQIATTSPEPEDCLFLNVYAGPPADQTSLNLKATVVWVHGGANSSEYDGPLLAQNNVIAVSVNTRASAAGLLALRWVVDNVLQFGGNGTDVTVVVRMIGG</sequence>
<organism evidence="1 2">
    <name type="scientific">Auriscalpium vulgare</name>
    <dbReference type="NCBI Taxonomy" id="40419"/>
    <lineage>
        <taxon>Eukaryota</taxon>
        <taxon>Fungi</taxon>
        <taxon>Dikarya</taxon>
        <taxon>Basidiomycota</taxon>
        <taxon>Agaricomycotina</taxon>
        <taxon>Agaricomycetes</taxon>
        <taxon>Russulales</taxon>
        <taxon>Auriscalpiaceae</taxon>
        <taxon>Auriscalpium</taxon>
    </lineage>
</organism>
<evidence type="ECO:0000313" key="1">
    <source>
        <dbReference type="EMBL" id="KAI0037575.1"/>
    </source>
</evidence>
<accession>A0ACB8R1C2</accession>
<keyword evidence="2" id="KW-1185">Reference proteome</keyword>
<name>A0ACB8R1C2_9AGAM</name>
<dbReference type="Proteomes" id="UP000814033">
    <property type="component" value="Unassembled WGS sequence"/>
</dbReference>
<reference evidence="1" key="2">
    <citation type="journal article" date="2022" name="New Phytol.">
        <title>Evolutionary transition to the ectomycorrhizal habit in the genomes of a hyperdiverse lineage of mushroom-forming fungi.</title>
        <authorList>
            <person name="Looney B."/>
            <person name="Miyauchi S."/>
            <person name="Morin E."/>
            <person name="Drula E."/>
            <person name="Courty P.E."/>
            <person name="Kohler A."/>
            <person name="Kuo A."/>
            <person name="LaButti K."/>
            <person name="Pangilinan J."/>
            <person name="Lipzen A."/>
            <person name="Riley R."/>
            <person name="Andreopoulos W."/>
            <person name="He G."/>
            <person name="Johnson J."/>
            <person name="Nolan M."/>
            <person name="Tritt A."/>
            <person name="Barry K.W."/>
            <person name="Grigoriev I.V."/>
            <person name="Nagy L.G."/>
            <person name="Hibbett D."/>
            <person name="Henrissat B."/>
            <person name="Matheny P.B."/>
            <person name="Labbe J."/>
            <person name="Martin F.M."/>
        </authorList>
    </citation>
    <scope>NUCLEOTIDE SEQUENCE</scope>
    <source>
        <strain evidence="1">FP105234-sp</strain>
    </source>
</reference>
<proteinExistence type="predicted"/>